<keyword evidence="1" id="KW-1133">Transmembrane helix</keyword>
<dbReference type="RefSeq" id="WP_211535947.1">
    <property type="nucleotide sequence ID" value="NZ_JAGSSV010000005.1"/>
</dbReference>
<comment type="caution">
    <text evidence="2">The sequence shown here is derived from an EMBL/GenBank/DDBJ whole genome shotgun (WGS) entry which is preliminary data.</text>
</comment>
<keyword evidence="3" id="KW-1185">Reference proteome</keyword>
<keyword evidence="1" id="KW-0472">Membrane</keyword>
<name>A0ABS5HAE7_9GAMM</name>
<feature type="transmembrane region" description="Helical" evidence="1">
    <location>
        <begin position="72"/>
        <end position="91"/>
    </location>
</feature>
<feature type="transmembrane region" description="Helical" evidence="1">
    <location>
        <begin position="111"/>
        <end position="134"/>
    </location>
</feature>
<organism evidence="2 3">
    <name type="scientific">Marinomonas vulgaris</name>
    <dbReference type="NCBI Taxonomy" id="2823372"/>
    <lineage>
        <taxon>Bacteria</taxon>
        <taxon>Pseudomonadati</taxon>
        <taxon>Pseudomonadota</taxon>
        <taxon>Gammaproteobacteria</taxon>
        <taxon>Oceanospirillales</taxon>
        <taxon>Oceanospirillaceae</taxon>
        <taxon>Marinomonas</taxon>
    </lineage>
</organism>
<accession>A0ABS5HAE7</accession>
<feature type="transmembrane region" description="Helical" evidence="1">
    <location>
        <begin position="185"/>
        <end position="203"/>
    </location>
</feature>
<evidence type="ECO:0000313" key="2">
    <source>
        <dbReference type="EMBL" id="MBR7888605.1"/>
    </source>
</evidence>
<reference evidence="3" key="2">
    <citation type="submission" date="2023-07" db="EMBL/GenBank/DDBJ databases">
        <title>Marinomonas vulgaris A79, complete genome.</title>
        <authorList>
            <person name="Ying J.-J."/>
        </authorList>
    </citation>
    <scope>NUCLEOTIDE SEQUENCE [LARGE SCALE GENOMIC DNA]</scope>
    <source>
        <strain evidence="3">A79</strain>
    </source>
</reference>
<dbReference type="EMBL" id="JAGSSV010000005">
    <property type="protein sequence ID" value="MBR7888605.1"/>
    <property type="molecule type" value="Genomic_DNA"/>
</dbReference>
<dbReference type="Proteomes" id="UP000679722">
    <property type="component" value="Unassembled WGS sequence"/>
</dbReference>
<reference evidence="2 3" key="1">
    <citation type="submission" date="2021-04" db="EMBL/GenBank/DDBJ databases">
        <authorList>
            <person name="Sun C."/>
        </authorList>
    </citation>
    <scope>NUCLEOTIDE SEQUENCE [LARGE SCALE GENOMIC DNA]</scope>
    <source>
        <strain evidence="2 3">A79</strain>
    </source>
</reference>
<evidence type="ECO:0000313" key="3">
    <source>
        <dbReference type="Proteomes" id="UP000679722"/>
    </source>
</evidence>
<sequence length="236" mass="25043">MTPLYNVILLTLFAGLAMPIGAILANFEHIRSSWLENELRHGVAAFGGGALLSAIALVLVPEGIEHFEAWSAALLFLSGGLGFMMLDIQLSKNQTSMSQLIAMLSDFIPESLALGAAFALGTINGVLLAILIALQNLPEGFNAFRELKASSGYRSSTIIVIFFLLALCGPIAGAIAHVWLSEWPAVVSGIMLFASGGILYAVFQDIAPQVPLEKHWAPPMGAVMGFVLGLVGYMLV</sequence>
<keyword evidence="1" id="KW-0812">Transmembrane</keyword>
<feature type="transmembrane region" description="Helical" evidence="1">
    <location>
        <begin position="155"/>
        <end position="179"/>
    </location>
</feature>
<gene>
    <name evidence="2" type="ORF">J9B83_06575</name>
</gene>
<proteinExistence type="predicted"/>
<evidence type="ECO:0000256" key="1">
    <source>
        <dbReference type="SAM" id="Phobius"/>
    </source>
</evidence>
<protein>
    <submittedName>
        <fullName evidence="2">Divalent cation transporter</fullName>
    </submittedName>
</protein>
<feature type="transmembrane region" description="Helical" evidence="1">
    <location>
        <begin position="41"/>
        <end position="60"/>
    </location>
</feature>
<feature type="transmembrane region" description="Helical" evidence="1">
    <location>
        <begin position="215"/>
        <end position="235"/>
    </location>
</feature>